<dbReference type="VEuPathDB" id="FungiDB:SAPIO_CDS4019"/>
<proteinExistence type="inferred from homology"/>
<evidence type="ECO:0000256" key="4">
    <source>
        <dbReference type="SAM" id="MobiDB-lite"/>
    </source>
</evidence>
<feature type="compositionally biased region" description="Polar residues" evidence="4">
    <location>
        <begin position="310"/>
        <end position="321"/>
    </location>
</feature>
<feature type="region of interest" description="Disordered" evidence="4">
    <location>
        <begin position="301"/>
        <end position="358"/>
    </location>
</feature>
<evidence type="ECO:0000313" key="6">
    <source>
        <dbReference type="Proteomes" id="UP000028545"/>
    </source>
</evidence>
<dbReference type="Proteomes" id="UP000028545">
    <property type="component" value="Unassembled WGS sequence"/>
</dbReference>
<comment type="similarity">
    <text evidence="1">Belongs to the UPF0587 family.</text>
</comment>
<feature type="region of interest" description="Disordered" evidence="4">
    <location>
        <begin position="231"/>
        <end position="260"/>
    </location>
</feature>
<dbReference type="OrthoDB" id="10248838at2759"/>
<dbReference type="SUPFAM" id="SSF141678">
    <property type="entry name" value="MAL13P1.257-like"/>
    <property type="match status" value="1"/>
</dbReference>
<feature type="compositionally biased region" description="Basic and acidic residues" evidence="4">
    <location>
        <begin position="251"/>
        <end position="260"/>
    </location>
</feature>
<sequence>MLALVLTAELSGVTNLRPNDTEANPFWYTFKDMNEMSGSRGEANFVWKCKNCKARYNLSRESSANIKAAPAAYEQNDPPKKQKIVEFDCRGLEFVEFQPDGEWLAEGTDSGTKFTAIDLTEGEWFDYDEKAGEEVGITNLKWEIHPYHCAMATLGLQARLSYLTDAAHMLAASAPEVSAHLMSRRNLLTSNNGIPISDVEKEHVCMACGNILIPGCSAILKIESDKALRRRVQQKSNQRFSNQSDAGGATQKKEGIAQEKLERMGISKTISCDRCGRVTEIQLPPPPSVARVKAAQRSKLATSDLKSKASEASSVKTSANAISKKRAKNRKAGLQALLADSKASKPSAGLSLASFMKK</sequence>
<dbReference type="InterPro" id="IPR008584">
    <property type="entry name" value="CXXC_Zn-binding_euk"/>
</dbReference>
<dbReference type="GO" id="GO:0008270">
    <property type="term" value="F:zinc ion binding"/>
    <property type="evidence" value="ECO:0007669"/>
    <property type="project" value="TreeGrafter"/>
</dbReference>
<keyword evidence="3" id="KW-0862">Zinc</keyword>
<evidence type="ECO:0000256" key="1">
    <source>
        <dbReference type="ARBA" id="ARBA00007818"/>
    </source>
</evidence>
<name>A0A084G941_PSEDA</name>
<comment type="caution">
    <text evidence="5">The sequence shown here is derived from an EMBL/GenBank/DDBJ whole genome shotgun (WGS) entry which is preliminary data.</text>
</comment>
<dbReference type="GeneID" id="27723091"/>
<dbReference type="KEGG" id="sapo:SAPIO_CDS4019"/>
<keyword evidence="6" id="KW-1185">Reference proteome</keyword>
<reference evidence="5 6" key="1">
    <citation type="journal article" date="2014" name="Genome Announc.">
        <title>Draft genome sequence of the pathogenic fungus Scedosporium apiospermum.</title>
        <authorList>
            <person name="Vandeputte P."/>
            <person name="Ghamrawi S."/>
            <person name="Rechenmann M."/>
            <person name="Iltis A."/>
            <person name="Giraud S."/>
            <person name="Fleury M."/>
            <person name="Thornton C."/>
            <person name="Delhaes L."/>
            <person name="Meyer W."/>
            <person name="Papon N."/>
            <person name="Bouchara J.P."/>
        </authorList>
    </citation>
    <scope>NUCLEOTIDE SEQUENCE [LARGE SCALE GENOMIC DNA]</scope>
    <source>
        <strain evidence="5 6">IHEM 14462</strain>
    </source>
</reference>
<dbReference type="Pfam" id="PF04032">
    <property type="entry name" value="Rpr2"/>
    <property type="match status" value="1"/>
</dbReference>
<feature type="compositionally biased region" description="Polar residues" evidence="4">
    <location>
        <begin position="234"/>
        <end position="245"/>
    </location>
</feature>
<protein>
    <submittedName>
        <fullName evidence="5">Uncharacterized protein</fullName>
    </submittedName>
</protein>
<evidence type="ECO:0000313" key="5">
    <source>
        <dbReference type="EMBL" id="KEZ43853.1"/>
    </source>
</evidence>
<dbReference type="EMBL" id="JOWA01000090">
    <property type="protein sequence ID" value="KEZ43853.1"/>
    <property type="molecule type" value="Genomic_DNA"/>
</dbReference>
<dbReference type="AlphaFoldDB" id="A0A084G941"/>
<accession>A0A084G941</accession>
<dbReference type="OMA" id="CAICGHI"/>
<evidence type="ECO:0000256" key="3">
    <source>
        <dbReference type="ARBA" id="ARBA00022833"/>
    </source>
</evidence>
<dbReference type="PANTHER" id="PTHR12857">
    <property type="entry name" value="CXXC MOTIF CONTAINING ZINC BINDING PROTEIN"/>
    <property type="match status" value="1"/>
</dbReference>
<keyword evidence="2" id="KW-0479">Metal-binding</keyword>
<dbReference type="RefSeq" id="XP_016643652.1">
    <property type="nucleotide sequence ID" value="XM_016786676.1"/>
</dbReference>
<organism evidence="5 6">
    <name type="scientific">Pseudallescheria apiosperma</name>
    <name type="common">Scedosporium apiospermum</name>
    <dbReference type="NCBI Taxonomy" id="563466"/>
    <lineage>
        <taxon>Eukaryota</taxon>
        <taxon>Fungi</taxon>
        <taxon>Dikarya</taxon>
        <taxon>Ascomycota</taxon>
        <taxon>Pezizomycotina</taxon>
        <taxon>Sordariomycetes</taxon>
        <taxon>Hypocreomycetidae</taxon>
        <taxon>Microascales</taxon>
        <taxon>Microascaceae</taxon>
        <taxon>Scedosporium</taxon>
    </lineage>
</organism>
<evidence type="ECO:0000256" key="2">
    <source>
        <dbReference type="ARBA" id="ARBA00022723"/>
    </source>
</evidence>
<dbReference type="InterPro" id="IPR007175">
    <property type="entry name" value="Rpr2/Snm1/Rpp21"/>
</dbReference>
<gene>
    <name evidence="5" type="ORF">SAPIO_CDS4019</name>
</gene>
<dbReference type="HOGENOM" id="CLU_834409_0_0_1"/>
<dbReference type="GO" id="GO:0006396">
    <property type="term" value="P:RNA processing"/>
    <property type="evidence" value="ECO:0007669"/>
    <property type="project" value="InterPro"/>
</dbReference>
<dbReference type="Pfam" id="PF05907">
    <property type="entry name" value="CXXC_Zn-b_euk"/>
    <property type="match status" value="1"/>
</dbReference>
<dbReference type="PANTHER" id="PTHR12857:SF0">
    <property type="entry name" value="CXXC MOTIF CONTAINING ZINC BINDING PROTEIN"/>
    <property type="match status" value="1"/>
</dbReference>